<reference evidence="1" key="1">
    <citation type="journal article" date="2023" name="G3 (Bethesda)">
        <title>A reference genome for the long-term kleptoplast-retaining sea slug Elysia crispata morphotype clarki.</title>
        <authorList>
            <person name="Eastman K.E."/>
            <person name="Pendleton A.L."/>
            <person name="Shaikh M.A."/>
            <person name="Suttiyut T."/>
            <person name="Ogas R."/>
            <person name="Tomko P."/>
            <person name="Gavelis G."/>
            <person name="Widhalm J.R."/>
            <person name="Wisecaver J.H."/>
        </authorList>
    </citation>
    <scope>NUCLEOTIDE SEQUENCE</scope>
    <source>
        <strain evidence="1">ECLA1</strain>
    </source>
</reference>
<keyword evidence="2" id="KW-1185">Reference proteome</keyword>
<evidence type="ECO:0000313" key="2">
    <source>
        <dbReference type="Proteomes" id="UP001283361"/>
    </source>
</evidence>
<gene>
    <name evidence="1" type="ORF">RRG08_033608</name>
</gene>
<name>A0AAE1CKI0_9GAST</name>
<dbReference type="Proteomes" id="UP001283361">
    <property type="component" value="Unassembled WGS sequence"/>
</dbReference>
<sequence length="134" mass="15006">MPSFVDPPQRFWYRKNQTSQVELPSLADIVVSDSEFPSMLNRFFLNTRPHLGSIELRFTVDGEKQHAGPKAALVTVMVTESQSVHSLWYRPVLSSPAGNTRPAASSDQTRPGGVNISIAAAQVEQQWRSKLRRN</sequence>
<dbReference type="EMBL" id="JAWDGP010007794">
    <property type="protein sequence ID" value="KAK3704566.1"/>
    <property type="molecule type" value="Genomic_DNA"/>
</dbReference>
<accession>A0AAE1CKI0</accession>
<protein>
    <submittedName>
        <fullName evidence="1">Uncharacterized protein</fullName>
    </submittedName>
</protein>
<proteinExistence type="predicted"/>
<comment type="caution">
    <text evidence="1">The sequence shown here is derived from an EMBL/GenBank/DDBJ whole genome shotgun (WGS) entry which is preliminary data.</text>
</comment>
<organism evidence="1 2">
    <name type="scientific">Elysia crispata</name>
    <name type="common">lettuce slug</name>
    <dbReference type="NCBI Taxonomy" id="231223"/>
    <lineage>
        <taxon>Eukaryota</taxon>
        <taxon>Metazoa</taxon>
        <taxon>Spiralia</taxon>
        <taxon>Lophotrochozoa</taxon>
        <taxon>Mollusca</taxon>
        <taxon>Gastropoda</taxon>
        <taxon>Heterobranchia</taxon>
        <taxon>Euthyneura</taxon>
        <taxon>Panpulmonata</taxon>
        <taxon>Sacoglossa</taxon>
        <taxon>Placobranchoidea</taxon>
        <taxon>Plakobranchidae</taxon>
        <taxon>Elysia</taxon>
    </lineage>
</organism>
<evidence type="ECO:0000313" key="1">
    <source>
        <dbReference type="EMBL" id="KAK3704566.1"/>
    </source>
</evidence>
<dbReference type="AlphaFoldDB" id="A0AAE1CKI0"/>